<protein>
    <submittedName>
        <fullName evidence="1">Uncharacterized protein</fullName>
    </submittedName>
</protein>
<proteinExistence type="predicted"/>
<organism evidence="1 2">
    <name type="scientific">Dermacentor silvarum</name>
    <name type="common">Tick</name>
    <dbReference type="NCBI Taxonomy" id="543639"/>
    <lineage>
        <taxon>Eukaryota</taxon>
        <taxon>Metazoa</taxon>
        <taxon>Ecdysozoa</taxon>
        <taxon>Arthropoda</taxon>
        <taxon>Chelicerata</taxon>
        <taxon>Arachnida</taxon>
        <taxon>Acari</taxon>
        <taxon>Parasitiformes</taxon>
        <taxon>Ixodida</taxon>
        <taxon>Ixodoidea</taxon>
        <taxon>Ixodidae</taxon>
        <taxon>Rhipicephalinae</taxon>
        <taxon>Dermacentor</taxon>
    </lineage>
</organism>
<comment type="caution">
    <text evidence="1">The sequence shown here is derived from an EMBL/GenBank/DDBJ whole genome shotgun (WGS) entry which is preliminary data.</text>
</comment>
<evidence type="ECO:0000313" key="1">
    <source>
        <dbReference type="EMBL" id="KAH7937082.1"/>
    </source>
</evidence>
<evidence type="ECO:0000313" key="2">
    <source>
        <dbReference type="Proteomes" id="UP000821865"/>
    </source>
</evidence>
<dbReference type="Proteomes" id="UP000821865">
    <property type="component" value="Chromosome 8"/>
</dbReference>
<dbReference type="EMBL" id="CM023477">
    <property type="protein sequence ID" value="KAH7937082.1"/>
    <property type="molecule type" value="Genomic_DNA"/>
</dbReference>
<reference evidence="1" key="1">
    <citation type="submission" date="2020-05" db="EMBL/GenBank/DDBJ databases">
        <title>Large-scale comparative analyses of tick genomes elucidate their genetic diversity and vector capacities.</title>
        <authorList>
            <person name="Jia N."/>
            <person name="Wang J."/>
            <person name="Shi W."/>
            <person name="Du L."/>
            <person name="Sun Y."/>
            <person name="Zhan W."/>
            <person name="Jiang J."/>
            <person name="Wang Q."/>
            <person name="Zhang B."/>
            <person name="Ji P."/>
            <person name="Sakyi L.B."/>
            <person name="Cui X."/>
            <person name="Yuan T."/>
            <person name="Jiang B."/>
            <person name="Yang W."/>
            <person name="Lam T.T.-Y."/>
            <person name="Chang Q."/>
            <person name="Ding S."/>
            <person name="Wang X."/>
            <person name="Zhu J."/>
            <person name="Ruan X."/>
            <person name="Zhao L."/>
            <person name="Wei J."/>
            <person name="Que T."/>
            <person name="Du C."/>
            <person name="Cheng J."/>
            <person name="Dai P."/>
            <person name="Han X."/>
            <person name="Huang E."/>
            <person name="Gao Y."/>
            <person name="Liu J."/>
            <person name="Shao H."/>
            <person name="Ye R."/>
            <person name="Li L."/>
            <person name="Wei W."/>
            <person name="Wang X."/>
            <person name="Wang C."/>
            <person name="Yang T."/>
            <person name="Huo Q."/>
            <person name="Li W."/>
            <person name="Guo W."/>
            <person name="Chen H."/>
            <person name="Zhou L."/>
            <person name="Ni X."/>
            <person name="Tian J."/>
            <person name="Zhou Y."/>
            <person name="Sheng Y."/>
            <person name="Liu T."/>
            <person name="Pan Y."/>
            <person name="Xia L."/>
            <person name="Li J."/>
            <person name="Zhao F."/>
            <person name="Cao W."/>
        </authorList>
    </citation>
    <scope>NUCLEOTIDE SEQUENCE</scope>
    <source>
        <strain evidence="1">Dsil-2018</strain>
    </source>
</reference>
<name>A0ACB8C829_DERSI</name>
<keyword evidence="2" id="KW-1185">Reference proteome</keyword>
<gene>
    <name evidence="1" type="ORF">HPB49_007819</name>
</gene>
<sequence>MLWPCAGDTRAGVAPTKQKVRRGATGGASLQLMLPNYAAHSSFESLQLVVEYFMADMEPRNLKVIKGDWEIPKQKWQATPPEELPKYATEALKQCNTSLFPNTISTLLKILATLPVTTAAAERSFSTRLKTYLRNSSVEERLNGLALMSLYRESVDVSNVIARFTEKARRLVF</sequence>
<accession>A0ACB8C829</accession>